<proteinExistence type="predicted"/>
<evidence type="ECO:0008006" key="3">
    <source>
        <dbReference type="Google" id="ProtNLM"/>
    </source>
</evidence>
<dbReference type="OrthoDB" id="4964299at2"/>
<dbReference type="SUPFAM" id="SSF53448">
    <property type="entry name" value="Nucleotide-diphospho-sugar transferases"/>
    <property type="match status" value="1"/>
</dbReference>
<name>A0A6N6JCG8_9RHOB</name>
<accession>A0A6N6JCG8</accession>
<dbReference type="EMBL" id="BLJE01000001">
    <property type="protein sequence ID" value="GFE64023.1"/>
    <property type="molecule type" value="Genomic_DNA"/>
</dbReference>
<organism evidence="1 2">
    <name type="scientific">Litoreibacter roseus</name>
    <dbReference type="NCBI Taxonomy" id="2601869"/>
    <lineage>
        <taxon>Bacteria</taxon>
        <taxon>Pseudomonadati</taxon>
        <taxon>Pseudomonadota</taxon>
        <taxon>Alphaproteobacteria</taxon>
        <taxon>Rhodobacterales</taxon>
        <taxon>Roseobacteraceae</taxon>
        <taxon>Litoreibacter</taxon>
    </lineage>
</organism>
<dbReference type="InterPro" id="IPR029044">
    <property type="entry name" value="Nucleotide-diphossugar_trans"/>
</dbReference>
<protein>
    <recommendedName>
        <fullName evidence="3">Glycosyl transferase family 2</fullName>
    </recommendedName>
</protein>
<evidence type="ECO:0000313" key="2">
    <source>
        <dbReference type="Proteomes" id="UP000436822"/>
    </source>
</evidence>
<reference evidence="1 2" key="1">
    <citation type="submission" date="2019-12" db="EMBL/GenBank/DDBJ databases">
        <title>Litoreibacter badius sp. nov., a novel bacteriochlorophyll a-containing bacterium in the genus Litoreibacter.</title>
        <authorList>
            <person name="Kanamuro M."/>
            <person name="Takabe Y."/>
            <person name="Mori K."/>
            <person name="Takaichi S."/>
            <person name="Hanada S."/>
        </authorList>
    </citation>
    <scope>NUCLEOTIDE SEQUENCE [LARGE SCALE GENOMIC DNA]</scope>
    <source>
        <strain evidence="1 2">K6</strain>
    </source>
</reference>
<dbReference type="Pfam" id="PF13704">
    <property type="entry name" value="Glyco_tranf_2_4"/>
    <property type="match status" value="1"/>
</dbReference>
<sequence>MKITVVTTMRNEAPHALEWIAHHRALGVTDFVIYTNDCEDGTGALLDLLPDVHHLDQSEADGAPQWAALRAAWDHPAVANADWLSCLDCDEFVNLDNALSGVPDLIDAVSADAIVLRWRLFGNDGHLDFSDQPTTERYTRAAPANMPFPPIGSYFKTLFRKDGPFRQFGVHRPKQKNPDRHGVPTWVDGSGQPIVGALAANDGQIMHWRQPIARNLVQLNHYSVRSAADFMIKRDRGLPNHREKPLDLTYWVERNFNAVEETSIAHHRPRTETELEAFMAISGVTEAVEAGQAWHRARFAALMKDPEELKLYGRLVLANGSTPPNAAKAMELVEAYGAAHGG</sequence>
<comment type="caution">
    <text evidence="1">The sequence shown here is derived from an EMBL/GenBank/DDBJ whole genome shotgun (WGS) entry which is preliminary data.</text>
</comment>
<dbReference type="RefSeq" id="WP_159804897.1">
    <property type="nucleotide sequence ID" value="NZ_BLJE01000001.1"/>
</dbReference>
<keyword evidence="2" id="KW-1185">Reference proteome</keyword>
<dbReference type="AlphaFoldDB" id="A0A6N6JCG8"/>
<dbReference type="Proteomes" id="UP000436822">
    <property type="component" value="Unassembled WGS sequence"/>
</dbReference>
<evidence type="ECO:0000313" key="1">
    <source>
        <dbReference type="EMBL" id="GFE64023.1"/>
    </source>
</evidence>
<gene>
    <name evidence="1" type="ORF">KIN_10970</name>
</gene>